<evidence type="ECO:0000256" key="4">
    <source>
        <dbReference type="ARBA" id="ARBA00022525"/>
    </source>
</evidence>
<keyword evidence="6 11" id="KW-0378">Hydrolase</keyword>
<evidence type="ECO:0000256" key="1">
    <source>
        <dbReference type="ARBA" id="ARBA00000405"/>
    </source>
</evidence>
<dbReference type="GO" id="GO:0005576">
    <property type="term" value="C:extracellular region"/>
    <property type="evidence" value="ECO:0007669"/>
    <property type="project" value="UniProtKB-SubCell"/>
</dbReference>
<dbReference type="GO" id="GO:0000272">
    <property type="term" value="P:polysaccharide catabolic process"/>
    <property type="evidence" value="ECO:0007669"/>
    <property type="project" value="UniProtKB-KW"/>
</dbReference>
<dbReference type="GO" id="GO:0016977">
    <property type="term" value="F:chitosanase activity"/>
    <property type="evidence" value="ECO:0007669"/>
    <property type="project" value="UniProtKB-EC"/>
</dbReference>
<reference evidence="13 14" key="1">
    <citation type="submission" date="2019-08" db="EMBL/GenBank/DDBJ databases">
        <title>The genome sequence of a newly discovered highly antifungal drug resistant Aspergillus species, Aspergillus tanneri NIH 1004.</title>
        <authorList>
            <person name="Mounaud S."/>
            <person name="Singh I."/>
            <person name="Joardar V."/>
            <person name="Pakala S."/>
            <person name="Pakala S."/>
            <person name="Venepally P."/>
            <person name="Chung J.K."/>
            <person name="Losada L."/>
            <person name="Nierman W.C."/>
        </authorList>
    </citation>
    <scope>NUCLEOTIDE SEQUENCE [LARGE SCALE GENOMIC DNA]</scope>
    <source>
        <strain evidence="13 14">NIH1004</strain>
    </source>
</reference>
<name>A0A5M9MKP2_9EURO</name>
<comment type="function">
    <text evidence="10">Chitosanase catalyzing the endo-type cleavage of chitosan, the deacylated form of chitin. Chitosanase may be crucial in the degradation of the deacetylated portion of chitin in the fungal cell wall. Chitoolisaccharides produced by the hydrolysis of partially N-acetylated chitosan are known to have many biological activities, including antibacterial activity, immune-enhancing effects, and elicitor activity.</text>
</comment>
<dbReference type="EMBL" id="QUQM01000007">
    <property type="protein sequence ID" value="KAA8646466.1"/>
    <property type="molecule type" value="Genomic_DNA"/>
</dbReference>
<dbReference type="EC" id="3.2.1.132" evidence="11"/>
<comment type="subcellular location">
    <subcellularLocation>
        <location evidence="2 11">Secreted</location>
    </subcellularLocation>
</comment>
<sequence length="287" mass="30280">MLLILFLLAFILARTVAVHPSDFAAAPTIPVRAIQSAAAQASQVPQLATHPISDGETSTNATIHDDWSSFEKGAAITWTADMDVDCDGMDFGCKGNPDGQSITNWGALSAYDVPFIVIPDDFLSANRDKMPGNNVAAVICNGNMYFGILGDSNGDTPLVTGEASWLMARTCFPDDNLDGSKGHVAADVTYIVFTGQDAVLPSSALNKHYITDFSMLRSMGNQLMGSLVSNLGVSGSENCSDCDDKPGNPQKGHTGMRSGAAGTANIASSFKKRSILVLTASLMTWFA</sequence>
<dbReference type="OrthoDB" id="4756206at2759"/>
<comment type="similarity">
    <text evidence="3 11">Belongs to the glycosyl hydrolase 75 family.</text>
</comment>
<evidence type="ECO:0000313" key="13">
    <source>
        <dbReference type="EMBL" id="KAA8646466.1"/>
    </source>
</evidence>
<feature type="region of interest" description="Disordered" evidence="12">
    <location>
        <begin position="238"/>
        <end position="260"/>
    </location>
</feature>
<keyword evidence="7" id="KW-0119">Carbohydrate metabolism</keyword>
<evidence type="ECO:0000256" key="6">
    <source>
        <dbReference type="ARBA" id="ARBA00022801"/>
    </source>
</evidence>
<evidence type="ECO:0000256" key="10">
    <source>
        <dbReference type="ARBA" id="ARBA00029386"/>
    </source>
</evidence>
<comment type="catalytic activity">
    <reaction evidence="1 11">
        <text>Endohydrolysis of beta-(1-&gt;4)-linkages between D-glucosamine residues in a partly acetylated chitosan.</text>
        <dbReference type="EC" id="3.2.1.132"/>
    </reaction>
</comment>
<keyword evidence="5 11" id="KW-0732">Signal</keyword>
<dbReference type="RefSeq" id="XP_033425827.1">
    <property type="nucleotide sequence ID" value="XM_033572512.1"/>
</dbReference>
<dbReference type="VEuPathDB" id="FungiDB:EYZ11_000298"/>
<proteinExistence type="inferred from homology"/>
<evidence type="ECO:0000256" key="11">
    <source>
        <dbReference type="RuleBase" id="RU361208"/>
    </source>
</evidence>
<dbReference type="InterPro" id="IPR009939">
    <property type="entry name" value="Chitosanase_fungal"/>
</dbReference>
<dbReference type="Pfam" id="PF07335">
    <property type="entry name" value="Glyco_hydro_75"/>
    <property type="match status" value="1"/>
</dbReference>
<evidence type="ECO:0000256" key="7">
    <source>
        <dbReference type="ARBA" id="ARBA00023277"/>
    </source>
</evidence>
<evidence type="ECO:0000256" key="3">
    <source>
        <dbReference type="ARBA" id="ARBA00007799"/>
    </source>
</evidence>
<accession>A0A5M9MKP2</accession>
<evidence type="ECO:0000256" key="12">
    <source>
        <dbReference type="SAM" id="MobiDB-lite"/>
    </source>
</evidence>
<dbReference type="PANTHER" id="PTHR42061:SF4">
    <property type="entry name" value="ENDO-CHITOSANASE"/>
    <property type="match status" value="1"/>
</dbReference>
<protein>
    <recommendedName>
        <fullName evidence="11">Endo-chitosanase</fullName>
        <ecNumber evidence="11">3.2.1.132</ecNumber>
    </recommendedName>
</protein>
<feature type="chain" id="PRO_5024485507" description="Endo-chitosanase" evidence="11">
    <location>
        <begin position="18"/>
        <end position="287"/>
    </location>
</feature>
<evidence type="ECO:0000256" key="9">
    <source>
        <dbReference type="ARBA" id="ARBA00023326"/>
    </source>
</evidence>
<evidence type="ECO:0000256" key="8">
    <source>
        <dbReference type="ARBA" id="ARBA00023295"/>
    </source>
</evidence>
<gene>
    <name evidence="13" type="ORF">ATNIH1004_007899</name>
</gene>
<dbReference type="GeneID" id="54330601"/>
<keyword evidence="4" id="KW-0964">Secreted</keyword>
<feature type="signal peptide" evidence="11">
    <location>
        <begin position="1"/>
        <end position="17"/>
    </location>
</feature>
<keyword evidence="8 11" id="KW-0326">Glycosidase</keyword>
<evidence type="ECO:0000313" key="14">
    <source>
        <dbReference type="Proteomes" id="UP000324241"/>
    </source>
</evidence>
<dbReference type="AlphaFoldDB" id="A0A5M9MKP2"/>
<evidence type="ECO:0000256" key="5">
    <source>
        <dbReference type="ARBA" id="ARBA00022729"/>
    </source>
</evidence>
<evidence type="ECO:0000256" key="2">
    <source>
        <dbReference type="ARBA" id="ARBA00004613"/>
    </source>
</evidence>
<dbReference type="PANTHER" id="PTHR42061">
    <property type="entry name" value="ENDO-CHITOSANASE"/>
    <property type="match status" value="1"/>
</dbReference>
<keyword evidence="9 11" id="KW-0624">Polysaccharide degradation</keyword>
<organism evidence="13 14">
    <name type="scientific">Aspergillus tanneri</name>
    <dbReference type="NCBI Taxonomy" id="1220188"/>
    <lineage>
        <taxon>Eukaryota</taxon>
        <taxon>Fungi</taxon>
        <taxon>Dikarya</taxon>
        <taxon>Ascomycota</taxon>
        <taxon>Pezizomycotina</taxon>
        <taxon>Eurotiomycetes</taxon>
        <taxon>Eurotiomycetidae</taxon>
        <taxon>Eurotiales</taxon>
        <taxon>Aspergillaceae</taxon>
        <taxon>Aspergillus</taxon>
        <taxon>Aspergillus subgen. Circumdati</taxon>
    </lineage>
</organism>
<dbReference type="Proteomes" id="UP000324241">
    <property type="component" value="Unassembled WGS sequence"/>
</dbReference>
<comment type="caution">
    <text evidence="13">The sequence shown here is derived from an EMBL/GenBank/DDBJ whole genome shotgun (WGS) entry which is preliminary data.</text>
</comment>